<dbReference type="InterPro" id="IPR036908">
    <property type="entry name" value="RlpA-like_sf"/>
</dbReference>
<protein>
    <submittedName>
        <fullName evidence="2">Uncharacterized protein</fullName>
    </submittedName>
</protein>
<dbReference type="STRING" id="230819.A0A5C3LCE8"/>
<dbReference type="SUPFAM" id="SSF50685">
    <property type="entry name" value="Barwin-like endoglucanases"/>
    <property type="match status" value="1"/>
</dbReference>
<reference evidence="2 3" key="1">
    <citation type="journal article" date="2019" name="Nat. Ecol. Evol.">
        <title>Megaphylogeny resolves global patterns of mushroom evolution.</title>
        <authorList>
            <person name="Varga T."/>
            <person name="Krizsan K."/>
            <person name="Foldi C."/>
            <person name="Dima B."/>
            <person name="Sanchez-Garcia M."/>
            <person name="Sanchez-Ramirez S."/>
            <person name="Szollosi G.J."/>
            <person name="Szarkandi J.G."/>
            <person name="Papp V."/>
            <person name="Albert L."/>
            <person name="Andreopoulos W."/>
            <person name="Angelini C."/>
            <person name="Antonin V."/>
            <person name="Barry K.W."/>
            <person name="Bougher N.L."/>
            <person name="Buchanan P."/>
            <person name="Buyck B."/>
            <person name="Bense V."/>
            <person name="Catcheside P."/>
            <person name="Chovatia M."/>
            <person name="Cooper J."/>
            <person name="Damon W."/>
            <person name="Desjardin D."/>
            <person name="Finy P."/>
            <person name="Geml J."/>
            <person name="Haridas S."/>
            <person name="Hughes K."/>
            <person name="Justo A."/>
            <person name="Karasinski D."/>
            <person name="Kautmanova I."/>
            <person name="Kiss B."/>
            <person name="Kocsube S."/>
            <person name="Kotiranta H."/>
            <person name="LaButti K.M."/>
            <person name="Lechner B.E."/>
            <person name="Liimatainen K."/>
            <person name="Lipzen A."/>
            <person name="Lukacs Z."/>
            <person name="Mihaltcheva S."/>
            <person name="Morgado L.N."/>
            <person name="Niskanen T."/>
            <person name="Noordeloos M.E."/>
            <person name="Ohm R.A."/>
            <person name="Ortiz-Santana B."/>
            <person name="Ovrebo C."/>
            <person name="Racz N."/>
            <person name="Riley R."/>
            <person name="Savchenko A."/>
            <person name="Shiryaev A."/>
            <person name="Soop K."/>
            <person name="Spirin V."/>
            <person name="Szebenyi C."/>
            <person name="Tomsovsky M."/>
            <person name="Tulloss R.E."/>
            <person name="Uehling J."/>
            <person name="Grigoriev I.V."/>
            <person name="Vagvolgyi C."/>
            <person name="Papp T."/>
            <person name="Martin F.M."/>
            <person name="Miettinen O."/>
            <person name="Hibbett D.S."/>
            <person name="Nagy L.G."/>
        </authorList>
    </citation>
    <scope>NUCLEOTIDE SEQUENCE [LARGE SCALE GENOMIC DNA]</scope>
    <source>
        <strain evidence="2 3">CBS 121175</strain>
    </source>
</reference>
<sequence length="137" mass="14908">MTLRFIALLRLISAVAFLRKPLGANAGLGFVDSAVEMERRTERLAGRASGEDGNSRFTYFEMGWGACGETNMNSDYPLTPYFLVYPGLLLTGHLSFTQVVAISAEHWDGGSHCGKTVTITYRGKTAQALVVDKLTGK</sequence>
<organism evidence="2 3">
    <name type="scientific">Coprinopsis marcescibilis</name>
    <name type="common">Agaric fungus</name>
    <name type="synonym">Psathyrella marcescibilis</name>
    <dbReference type="NCBI Taxonomy" id="230819"/>
    <lineage>
        <taxon>Eukaryota</taxon>
        <taxon>Fungi</taxon>
        <taxon>Dikarya</taxon>
        <taxon>Basidiomycota</taxon>
        <taxon>Agaricomycotina</taxon>
        <taxon>Agaricomycetes</taxon>
        <taxon>Agaricomycetidae</taxon>
        <taxon>Agaricales</taxon>
        <taxon>Agaricineae</taxon>
        <taxon>Psathyrellaceae</taxon>
        <taxon>Coprinopsis</taxon>
    </lineage>
</organism>
<evidence type="ECO:0000313" key="3">
    <source>
        <dbReference type="Proteomes" id="UP000307440"/>
    </source>
</evidence>
<accession>A0A5C3LCE8</accession>
<name>A0A5C3LCE8_COPMA</name>
<dbReference type="AlphaFoldDB" id="A0A5C3LCE8"/>
<dbReference type="Gene3D" id="2.40.40.10">
    <property type="entry name" value="RlpA-like domain"/>
    <property type="match status" value="1"/>
</dbReference>
<gene>
    <name evidence="2" type="ORF">FA15DRAFT_651054</name>
</gene>
<proteinExistence type="predicted"/>
<feature type="chain" id="PRO_5022928646" evidence="1">
    <location>
        <begin position="27"/>
        <end position="137"/>
    </location>
</feature>
<evidence type="ECO:0000256" key="1">
    <source>
        <dbReference type="SAM" id="SignalP"/>
    </source>
</evidence>
<keyword evidence="1" id="KW-0732">Signal</keyword>
<feature type="signal peptide" evidence="1">
    <location>
        <begin position="1"/>
        <end position="26"/>
    </location>
</feature>
<dbReference type="Proteomes" id="UP000307440">
    <property type="component" value="Unassembled WGS sequence"/>
</dbReference>
<evidence type="ECO:0000313" key="2">
    <source>
        <dbReference type="EMBL" id="TFK30470.1"/>
    </source>
</evidence>
<dbReference type="EMBL" id="ML210146">
    <property type="protein sequence ID" value="TFK30470.1"/>
    <property type="molecule type" value="Genomic_DNA"/>
</dbReference>
<dbReference type="OrthoDB" id="623670at2759"/>
<dbReference type="CDD" id="cd22191">
    <property type="entry name" value="DPBB_RlpA_EXP_N-like"/>
    <property type="match status" value="1"/>
</dbReference>
<keyword evidence="3" id="KW-1185">Reference proteome</keyword>